<feature type="transmembrane region" description="Helical" evidence="11">
    <location>
        <begin position="923"/>
        <end position="948"/>
    </location>
</feature>
<feature type="region of interest" description="Disordered" evidence="10">
    <location>
        <begin position="818"/>
        <end position="842"/>
    </location>
</feature>
<dbReference type="PROSITE" id="PS50893">
    <property type="entry name" value="ABC_TRANSPORTER_2"/>
    <property type="match status" value="2"/>
</dbReference>
<evidence type="ECO:0000313" key="14">
    <source>
        <dbReference type="EMBL" id="KAJ1919837.1"/>
    </source>
</evidence>
<dbReference type="InterPro" id="IPR003439">
    <property type="entry name" value="ABC_transporter-like_ATP-bd"/>
</dbReference>
<dbReference type="FunFam" id="3.40.50.300:FF:000916">
    <property type="entry name" value="ABC transporter B family member 9"/>
    <property type="match status" value="1"/>
</dbReference>
<evidence type="ECO:0000259" key="12">
    <source>
        <dbReference type="PROSITE" id="PS50893"/>
    </source>
</evidence>
<dbReference type="CDD" id="cd03249">
    <property type="entry name" value="ABC_MTABC3_MDL1_MDL2"/>
    <property type="match status" value="2"/>
</dbReference>
<dbReference type="Pfam" id="PF00005">
    <property type="entry name" value="ABC_tran"/>
    <property type="match status" value="2"/>
</dbReference>
<organism evidence="14 15">
    <name type="scientific">Mycoemilia scoparia</name>
    <dbReference type="NCBI Taxonomy" id="417184"/>
    <lineage>
        <taxon>Eukaryota</taxon>
        <taxon>Fungi</taxon>
        <taxon>Fungi incertae sedis</taxon>
        <taxon>Zoopagomycota</taxon>
        <taxon>Kickxellomycotina</taxon>
        <taxon>Kickxellomycetes</taxon>
        <taxon>Kickxellales</taxon>
        <taxon>Kickxellaceae</taxon>
        <taxon>Mycoemilia</taxon>
    </lineage>
</organism>
<feature type="compositionally biased region" description="Polar residues" evidence="10">
    <location>
        <begin position="49"/>
        <end position="72"/>
    </location>
</feature>
<feature type="transmembrane region" description="Helical" evidence="11">
    <location>
        <begin position="1109"/>
        <end position="1134"/>
    </location>
</feature>
<evidence type="ECO:0000256" key="8">
    <source>
        <dbReference type="ARBA" id="ARBA00022989"/>
    </source>
</evidence>
<feature type="transmembrane region" description="Helical" evidence="11">
    <location>
        <begin position="1146"/>
        <end position="1167"/>
    </location>
</feature>
<dbReference type="FunFam" id="3.40.50.300:FF:000205">
    <property type="entry name" value="ABC transporter B family member 4"/>
    <property type="match status" value="1"/>
</dbReference>
<dbReference type="Proteomes" id="UP001150538">
    <property type="component" value="Unassembled WGS sequence"/>
</dbReference>
<dbReference type="CDD" id="cd18578">
    <property type="entry name" value="ABC_6TM_Pgp_ABCB1_D2_like"/>
    <property type="match status" value="1"/>
</dbReference>
<keyword evidence="9 11" id="KW-0472">Membrane</keyword>
<keyword evidence="8 11" id="KW-1133">Transmembrane helix</keyword>
<evidence type="ECO:0000256" key="1">
    <source>
        <dbReference type="ARBA" id="ARBA00004141"/>
    </source>
</evidence>
<keyword evidence="6" id="KW-0547">Nucleotide-binding</keyword>
<dbReference type="GO" id="GO:0005743">
    <property type="term" value="C:mitochondrial inner membrane"/>
    <property type="evidence" value="ECO:0007669"/>
    <property type="project" value="TreeGrafter"/>
</dbReference>
<evidence type="ECO:0000259" key="13">
    <source>
        <dbReference type="PROSITE" id="PS50929"/>
    </source>
</evidence>
<feature type="compositionally biased region" description="Polar residues" evidence="10">
    <location>
        <begin position="1"/>
        <end position="40"/>
    </location>
</feature>
<dbReference type="CDD" id="cd18577">
    <property type="entry name" value="ABC_6TM_Pgp_ABCB1_D1_like"/>
    <property type="match status" value="1"/>
</dbReference>
<dbReference type="InterPro" id="IPR011527">
    <property type="entry name" value="ABC1_TM_dom"/>
</dbReference>
<keyword evidence="3" id="KW-0813">Transport</keyword>
<feature type="region of interest" description="Disordered" evidence="10">
    <location>
        <begin position="1"/>
        <end position="141"/>
    </location>
</feature>
<dbReference type="CDD" id="cd22249">
    <property type="entry name" value="UDM1_RNF168_RNF169-like"/>
    <property type="match status" value="1"/>
</dbReference>
<feature type="transmembrane region" description="Helical" evidence="11">
    <location>
        <begin position="203"/>
        <end position="229"/>
    </location>
</feature>
<sequence>MTSEGYNKNSHNSPSGDSSNNETPLGSRSQLPVTTSNANAQRDVAAASIATTETEGSIHQLKDGSNTKSGTASKGIDEKLDGIHQIDDDDIDLEEVDKIPEEILRPTKIPDSSDSGSSLDEKKQSKKQQSKKKKKKGGGGFMAKLTGEKIIQKEAGVNLSGKHSSSGDDDDGDGESEAKGKILDLPPVKFSKLFQYSDKTDRLLMLIGTVCALIVGVATPVMTIVFAGLMGDFTDYAILKFEKHDEDGANHLLMHSARKYCLYFLIIGLVMLVCGYIMHATWTITSERQGFHIRNLYYKSILRQDIGWFDTIATGDLTTRISGDVNMIQDAVGDKVGFTLQFVATFISAFIIAFAKGWKLAFVMCGVLPLLVLTAWIMGKVIARWMSMGQDFYAEAGAVADEVLSSIRTVMAFNAQELELARYEKKIRVAYYFGKNKGLVLGVGVGFIMFFIYGIYAIGFWFGSTRIVAGEYDMAKVLNVFMALLIGSFTLSGVAPNLSIISSGQGAAARVFYIIERESPIDAVDDTKGIKIDAESGQRLEGNIEFRDVHFRYPSRPDVKILHGFNLDIKKGQKIALVGESGCGKSTTIGLIERFYDPEGGDIIVDGINVKEYNVRSLRQQIGIVTQEPVLFSTSIHQNIVWGAIDPENNPPTQEEVIAAAKAANAHDFISSLPDGYDTLVGESGALLSGGQKQRIAIARALIRNPSILLLDEATSALDTESEKLVQDALDRISASRTTISIAHRLSTIRHCDQIYVVKKGVVSEHGTHDSLVAKGGQYASMVKAQELRQAVRVDGQGGEEVEEKAVEDLIREEQERARKAARRTSTRRSLANSLGNNLEAGGDNGKQVGLVFEQKAEPTSYTPKNIVEIYKRNLRFLKIWIVAGGFALIDGAVMPCFTLLFARMLNVFASTDKEYIKDKTRLYAPMFLIFSVVGFFAIFGRFALFGIGSEVLTRQIRYHTFKTLLRQDAGFFDDEKNGTGALTAQLSTDAEDVNKVGSYALPQLVSSISTLITGIVISFVADWKLSLIALACLPILGFANYLQTVATRQSSEALKSSYELSGQAAAETITNIKTVTTLSREHTFIKIFYDYNNEPHQGSMKSTWYASLGYGFSQAALLLVFGLIFYTGALFVTKQGMDIQDMFNVLYATMFMALSIGQLSQFATIYTKGIVAADAIIRLWDRKTGIDGTLDEGETAAANQFEGRVEIEDVEFAYPIRPKAKILRGITFEAKPGQTVALVGGSGSGKSTSIALIQRLYDVLSGHVFVEDIDVRNWNIKKLRDNMSIVSQEPTLFNLTVAENVSYGKPGATQQDIEQACKEANIYNFIASLPDGFDTQVGQKGGRLSGGQKQRIAIARAMVRKPRLLLLDEATSALDSESEKVVQKVLDKAKLGRTTVTIAHRLSTIQDSDLICVFQRGEIVERGTHDELLKLKGVYSGLVRQQSLEVSH</sequence>
<dbReference type="GO" id="GO:0016887">
    <property type="term" value="F:ATP hydrolysis activity"/>
    <property type="evidence" value="ECO:0007669"/>
    <property type="project" value="InterPro"/>
</dbReference>
<feature type="domain" description="ABC transporter" evidence="12">
    <location>
        <begin position="544"/>
        <end position="785"/>
    </location>
</feature>
<dbReference type="PROSITE" id="PS50929">
    <property type="entry name" value="ABC_TM1F"/>
    <property type="match status" value="2"/>
</dbReference>
<feature type="compositionally biased region" description="Basic residues" evidence="10">
    <location>
        <begin position="124"/>
        <end position="137"/>
    </location>
</feature>
<dbReference type="PANTHER" id="PTHR43394">
    <property type="entry name" value="ATP-DEPENDENT PERMEASE MDL1, MITOCHONDRIAL"/>
    <property type="match status" value="1"/>
</dbReference>
<proteinExistence type="inferred from homology"/>
<protein>
    <submittedName>
        <fullName evidence="14">Uncharacterized protein</fullName>
    </submittedName>
</protein>
<evidence type="ECO:0000256" key="10">
    <source>
        <dbReference type="SAM" id="MobiDB-lite"/>
    </source>
</evidence>
<name>A0A9W8A2V8_9FUNG</name>
<dbReference type="InterPro" id="IPR017871">
    <property type="entry name" value="ABC_transporter-like_CS"/>
</dbReference>
<dbReference type="InterPro" id="IPR036640">
    <property type="entry name" value="ABC1_TM_sf"/>
</dbReference>
<dbReference type="GO" id="GO:0015421">
    <property type="term" value="F:ABC-type oligopeptide transporter activity"/>
    <property type="evidence" value="ECO:0007669"/>
    <property type="project" value="TreeGrafter"/>
</dbReference>
<evidence type="ECO:0000256" key="6">
    <source>
        <dbReference type="ARBA" id="ARBA00022741"/>
    </source>
</evidence>
<evidence type="ECO:0000256" key="5">
    <source>
        <dbReference type="ARBA" id="ARBA00022737"/>
    </source>
</evidence>
<feature type="transmembrane region" description="Helical" evidence="11">
    <location>
        <begin position="438"/>
        <end position="462"/>
    </location>
</feature>
<keyword evidence="7" id="KW-0067">ATP-binding</keyword>
<dbReference type="Gene3D" id="1.20.1560.10">
    <property type="entry name" value="ABC transporter type 1, transmembrane domain"/>
    <property type="match status" value="1"/>
</dbReference>
<evidence type="ECO:0000313" key="15">
    <source>
        <dbReference type="Proteomes" id="UP001150538"/>
    </source>
</evidence>
<keyword evidence="5" id="KW-0677">Repeat</keyword>
<evidence type="ECO:0000256" key="11">
    <source>
        <dbReference type="SAM" id="Phobius"/>
    </source>
</evidence>
<dbReference type="Gene3D" id="3.40.50.300">
    <property type="entry name" value="P-loop containing nucleotide triphosphate hydrolases"/>
    <property type="match status" value="2"/>
</dbReference>
<feature type="transmembrane region" description="Helical" evidence="11">
    <location>
        <begin position="880"/>
        <end position="903"/>
    </location>
</feature>
<dbReference type="Pfam" id="PF00664">
    <property type="entry name" value="ABC_membrane"/>
    <property type="match status" value="2"/>
</dbReference>
<keyword evidence="4 11" id="KW-0812">Transmembrane</keyword>
<dbReference type="SMART" id="SM00382">
    <property type="entry name" value="AAA"/>
    <property type="match status" value="2"/>
</dbReference>
<evidence type="ECO:0000256" key="4">
    <source>
        <dbReference type="ARBA" id="ARBA00022692"/>
    </source>
</evidence>
<comment type="subcellular location">
    <subcellularLocation>
        <location evidence="1">Membrane</location>
        <topology evidence="1">Multi-pass membrane protein</topology>
    </subcellularLocation>
</comment>
<feature type="domain" description="ABC transmembrane type-1" evidence="13">
    <location>
        <begin position="206"/>
        <end position="503"/>
    </location>
</feature>
<feature type="transmembrane region" description="Helical" evidence="11">
    <location>
        <begin position="336"/>
        <end position="354"/>
    </location>
</feature>
<dbReference type="GO" id="GO:0090374">
    <property type="term" value="P:oligopeptide export from mitochondrion"/>
    <property type="evidence" value="ECO:0007669"/>
    <property type="project" value="TreeGrafter"/>
</dbReference>
<feature type="domain" description="ABC transmembrane type-1" evidence="13">
    <location>
        <begin position="882"/>
        <end position="1169"/>
    </location>
</feature>
<evidence type="ECO:0000256" key="3">
    <source>
        <dbReference type="ARBA" id="ARBA00022448"/>
    </source>
</evidence>
<feature type="compositionally biased region" description="Basic and acidic residues" evidence="10">
    <location>
        <begin position="75"/>
        <end position="86"/>
    </location>
</feature>
<dbReference type="InterPro" id="IPR039421">
    <property type="entry name" value="Type_1_exporter"/>
</dbReference>
<reference evidence="14" key="1">
    <citation type="submission" date="2022-07" db="EMBL/GenBank/DDBJ databases">
        <title>Phylogenomic reconstructions and comparative analyses of Kickxellomycotina fungi.</title>
        <authorList>
            <person name="Reynolds N.K."/>
            <person name="Stajich J.E."/>
            <person name="Barry K."/>
            <person name="Grigoriev I.V."/>
            <person name="Crous P."/>
            <person name="Smith M.E."/>
        </authorList>
    </citation>
    <scope>NUCLEOTIDE SEQUENCE</scope>
    <source>
        <strain evidence="14">NBRC 100468</strain>
    </source>
</reference>
<dbReference type="SUPFAM" id="SSF52540">
    <property type="entry name" value="P-loop containing nucleoside triphosphate hydrolases"/>
    <property type="match status" value="2"/>
</dbReference>
<dbReference type="InterPro" id="IPR003593">
    <property type="entry name" value="AAA+_ATPase"/>
</dbReference>
<dbReference type="PROSITE" id="PS00211">
    <property type="entry name" value="ABC_TRANSPORTER_1"/>
    <property type="match status" value="2"/>
</dbReference>
<feature type="domain" description="ABC transporter" evidence="12">
    <location>
        <begin position="1206"/>
        <end position="1442"/>
    </location>
</feature>
<dbReference type="FunFam" id="1.20.1560.10:FF:000018">
    <property type="entry name" value="ATP-binding cassette subfamily B member 11"/>
    <property type="match status" value="1"/>
</dbReference>
<feature type="transmembrane region" description="Helical" evidence="11">
    <location>
        <begin position="1028"/>
        <end position="1047"/>
    </location>
</feature>
<dbReference type="OrthoDB" id="6500128at2759"/>
<dbReference type="PANTHER" id="PTHR43394:SF27">
    <property type="entry name" value="ATP-DEPENDENT TRANSLOCASE ABCB1-LIKE"/>
    <property type="match status" value="1"/>
</dbReference>
<comment type="similarity">
    <text evidence="2">Belongs to the ABC transporter superfamily. ABCB family. Multidrug resistance exporter (TC 3.A.1.201) subfamily.</text>
</comment>
<gene>
    <name evidence="14" type="ORF">H4219_001746</name>
</gene>
<evidence type="ECO:0000256" key="9">
    <source>
        <dbReference type="ARBA" id="ARBA00023136"/>
    </source>
</evidence>
<comment type="caution">
    <text evidence="14">The sequence shown here is derived from an EMBL/GenBank/DDBJ whole genome shotgun (WGS) entry which is preliminary data.</text>
</comment>
<evidence type="ECO:0000256" key="7">
    <source>
        <dbReference type="ARBA" id="ARBA00022840"/>
    </source>
</evidence>
<feature type="region of interest" description="Disordered" evidence="10">
    <location>
        <begin position="156"/>
        <end position="180"/>
    </location>
</feature>
<feature type="transmembrane region" description="Helical" evidence="11">
    <location>
        <begin position="360"/>
        <end position="378"/>
    </location>
</feature>
<feature type="compositionally biased region" description="Basic and acidic residues" evidence="10">
    <location>
        <begin position="96"/>
        <end position="105"/>
    </location>
</feature>
<keyword evidence="15" id="KW-1185">Reference proteome</keyword>
<feature type="transmembrane region" description="Helical" evidence="11">
    <location>
        <begin position="262"/>
        <end position="284"/>
    </location>
</feature>
<dbReference type="InterPro" id="IPR027417">
    <property type="entry name" value="P-loop_NTPase"/>
</dbReference>
<feature type="transmembrane region" description="Helical" evidence="11">
    <location>
        <begin position="1005"/>
        <end position="1022"/>
    </location>
</feature>
<evidence type="ECO:0000256" key="2">
    <source>
        <dbReference type="ARBA" id="ARBA00007577"/>
    </source>
</evidence>
<accession>A0A9W8A2V8</accession>
<dbReference type="SUPFAM" id="SSF90123">
    <property type="entry name" value="ABC transporter transmembrane region"/>
    <property type="match status" value="2"/>
</dbReference>
<dbReference type="GO" id="GO:0005524">
    <property type="term" value="F:ATP binding"/>
    <property type="evidence" value="ECO:0007669"/>
    <property type="project" value="UniProtKB-KW"/>
</dbReference>
<dbReference type="EMBL" id="JANBPU010000021">
    <property type="protein sequence ID" value="KAJ1919837.1"/>
    <property type="molecule type" value="Genomic_DNA"/>
</dbReference>